<protein>
    <submittedName>
        <fullName evidence="1">Uncharacterized protein</fullName>
    </submittedName>
</protein>
<keyword evidence="2" id="KW-1185">Reference proteome</keyword>
<name>A0ABW5N6T1_9FLAO</name>
<evidence type="ECO:0000313" key="1">
    <source>
        <dbReference type="EMBL" id="MFD2590968.1"/>
    </source>
</evidence>
<accession>A0ABW5N6T1</accession>
<dbReference type="EMBL" id="JBHULX010000013">
    <property type="protein sequence ID" value="MFD2590968.1"/>
    <property type="molecule type" value="Genomic_DNA"/>
</dbReference>
<reference evidence="2" key="1">
    <citation type="journal article" date="2019" name="Int. J. Syst. Evol. Microbiol.">
        <title>The Global Catalogue of Microorganisms (GCM) 10K type strain sequencing project: providing services to taxonomists for standard genome sequencing and annotation.</title>
        <authorList>
            <consortium name="The Broad Institute Genomics Platform"/>
            <consortium name="The Broad Institute Genome Sequencing Center for Infectious Disease"/>
            <person name="Wu L."/>
            <person name="Ma J."/>
        </authorList>
    </citation>
    <scope>NUCLEOTIDE SEQUENCE [LARGE SCALE GENOMIC DNA]</scope>
    <source>
        <strain evidence="2">KCTC 42423</strain>
    </source>
</reference>
<gene>
    <name evidence="1" type="ORF">ACFSTE_09010</name>
</gene>
<dbReference type="Proteomes" id="UP001597459">
    <property type="component" value="Unassembled WGS sequence"/>
</dbReference>
<comment type="caution">
    <text evidence="1">The sequence shown here is derived from an EMBL/GenBank/DDBJ whole genome shotgun (WGS) entry which is preliminary data.</text>
</comment>
<organism evidence="1 2">
    <name type="scientific">Aquimarina hainanensis</name>
    <dbReference type="NCBI Taxonomy" id="1578017"/>
    <lineage>
        <taxon>Bacteria</taxon>
        <taxon>Pseudomonadati</taxon>
        <taxon>Bacteroidota</taxon>
        <taxon>Flavobacteriia</taxon>
        <taxon>Flavobacteriales</taxon>
        <taxon>Flavobacteriaceae</taxon>
        <taxon>Aquimarina</taxon>
    </lineage>
</organism>
<proteinExistence type="predicted"/>
<dbReference type="RefSeq" id="WP_176027369.1">
    <property type="nucleotide sequence ID" value="NZ_JBHSJV010000001.1"/>
</dbReference>
<evidence type="ECO:0000313" key="2">
    <source>
        <dbReference type="Proteomes" id="UP001597459"/>
    </source>
</evidence>
<sequence>MIFVIRPVSQFSGMVYYQLNIDEIIEKYCVNKERPMLRCNGKCHLSKQMNFSLQNKGRTGEKIVRIAESFIPVYYENLHVTIKELQIPFYSKTNWRWEEIHFMEVYYPIDHPPRFV</sequence>